<dbReference type="OrthoDB" id="5298787at2"/>
<keyword evidence="1 4" id="KW-0489">Methyltransferase</keyword>
<keyword evidence="5" id="KW-1185">Reference proteome</keyword>
<dbReference type="CDD" id="cd02440">
    <property type="entry name" value="AdoMet_MTases"/>
    <property type="match status" value="1"/>
</dbReference>
<dbReference type="AlphaFoldDB" id="A0A1W6MY83"/>
<accession>A0A1W6MY83</accession>
<dbReference type="GO" id="GO:0032259">
    <property type="term" value="P:methylation"/>
    <property type="evidence" value="ECO:0007669"/>
    <property type="project" value="UniProtKB-KW"/>
</dbReference>
<dbReference type="KEGG" id="mbry:B1812_17320"/>
<evidence type="ECO:0000256" key="2">
    <source>
        <dbReference type="ARBA" id="ARBA00022679"/>
    </source>
</evidence>
<dbReference type="InterPro" id="IPR041698">
    <property type="entry name" value="Methyltransf_25"/>
</dbReference>
<evidence type="ECO:0000256" key="1">
    <source>
        <dbReference type="ARBA" id="ARBA00022603"/>
    </source>
</evidence>
<evidence type="ECO:0000313" key="5">
    <source>
        <dbReference type="Proteomes" id="UP000193978"/>
    </source>
</evidence>
<dbReference type="GO" id="GO:0008168">
    <property type="term" value="F:methyltransferase activity"/>
    <property type="evidence" value="ECO:0007669"/>
    <property type="project" value="UniProtKB-KW"/>
</dbReference>
<gene>
    <name evidence="4" type="ORF">B1812_17320</name>
</gene>
<organism evidence="4 5">
    <name type="scientific">Methylocystis bryophila</name>
    <dbReference type="NCBI Taxonomy" id="655015"/>
    <lineage>
        <taxon>Bacteria</taxon>
        <taxon>Pseudomonadati</taxon>
        <taxon>Pseudomonadota</taxon>
        <taxon>Alphaproteobacteria</taxon>
        <taxon>Hyphomicrobiales</taxon>
        <taxon>Methylocystaceae</taxon>
        <taxon>Methylocystis</taxon>
    </lineage>
</organism>
<keyword evidence="2 4" id="KW-0808">Transferase</keyword>
<dbReference type="Pfam" id="PF13649">
    <property type="entry name" value="Methyltransf_25"/>
    <property type="match status" value="1"/>
</dbReference>
<reference evidence="4 5" key="1">
    <citation type="submission" date="2017-02" db="EMBL/GenBank/DDBJ databases">
        <authorList>
            <person name="Peterson S.W."/>
        </authorList>
    </citation>
    <scope>NUCLEOTIDE SEQUENCE [LARGE SCALE GENOMIC DNA]</scope>
    <source>
        <strain evidence="4 5">S285</strain>
    </source>
</reference>
<dbReference type="Gene3D" id="3.40.50.150">
    <property type="entry name" value="Vaccinia Virus protein VP39"/>
    <property type="match status" value="1"/>
</dbReference>
<dbReference type="PANTHER" id="PTHR43861:SF1">
    <property type="entry name" value="TRANS-ACONITATE 2-METHYLTRANSFERASE"/>
    <property type="match status" value="1"/>
</dbReference>
<dbReference type="RefSeq" id="WP_085772682.1">
    <property type="nucleotide sequence ID" value="NZ_AP027149.1"/>
</dbReference>
<evidence type="ECO:0000259" key="3">
    <source>
        <dbReference type="Pfam" id="PF13649"/>
    </source>
</evidence>
<dbReference type="EMBL" id="CP019948">
    <property type="protein sequence ID" value="ARN82552.1"/>
    <property type="molecule type" value="Genomic_DNA"/>
</dbReference>
<dbReference type="SUPFAM" id="SSF53335">
    <property type="entry name" value="S-adenosyl-L-methionine-dependent methyltransferases"/>
    <property type="match status" value="1"/>
</dbReference>
<evidence type="ECO:0000313" key="4">
    <source>
        <dbReference type="EMBL" id="ARN82552.1"/>
    </source>
</evidence>
<dbReference type="PANTHER" id="PTHR43861">
    <property type="entry name" value="TRANS-ACONITATE 2-METHYLTRANSFERASE-RELATED"/>
    <property type="match status" value="1"/>
</dbReference>
<protein>
    <submittedName>
        <fullName evidence="4">SAM-dependent methyltransferase</fullName>
    </submittedName>
</protein>
<dbReference type="InterPro" id="IPR029063">
    <property type="entry name" value="SAM-dependent_MTases_sf"/>
</dbReference>
<feature type="domain" description="Methyltransferase" evidence="3">
    <location>
        <begin position="46"/>
        <end position="146"/>
    </location>
</feature>
<name>A0A1W6MY83_9HYPH</name>
<sequence length="217" mass="24516">MTDAHAALMDRMYRPQRRIYDLTRKHYLLGRDETIDALSPPPGAHVLEICCGTGRNLIRASRLYPQARFYGMDISAVMLDEAREQAARRKSGAPIVFAEGDATDFDAQALFGVPRFERIFISYALSMIPAWRDALAHAFDLLTPEGELHVVDFGDQAGLPLWFRIALARWLARFHVQPRRNLANDFAAQAQARGLAHRHDALYRGYAFHEVAAPRLG</sequence>
<proteinExistence type="predicted"/>
<dbReference type="Proteomes" id="UP000193978">
    <property type="component" value="Chromosome"/>
</dbReference>